<dbReference type="OrthoDB" id="411372at2759"/>
<reference evidence="13 14" key="1">
    <citation type="journal article" date="2018" name="Cell">
        <title>The Chara Genome: Secondary Complexity and Implications for Plant Terrestrialization.</title>
        <authorList>
            <person name="Nishiyama T."/>
            <person name="Sakayama H."/>
            <person name="Vries J.D."/>
            <person name="Buschmann H."/>
            <person name="Saint-Marcoux D."/>
            <person name="Ullrich K.K."/>
            <person name="Haas F.B."/>
            <person name="Vanderstraeten L."/>
            <person name="Becker D."/>
            <person name="Lang D."/>
            <person name="Vosolsobe S."/>
            <person name="Rombauts S."/>
            <person name="Wilhelmsson P.K.I."/>
            <person name="Janitza P."/>
            <person name="Kern R."/>
            <person name="Heyl A."/>
            <person name="Rumpler F."/>
            <person name="Villalobos L.I.A.C."/>
            <person name="Clay J.M."/>
            <person name="Skokan R."/>
            <person name="Toyoda A."/>
            <person name="Suzuki Y."/>
            <person name="Kagoshima H."/>
            <person name="Schijlen E."/>
            <person name="Tajeshwar N."/>
            <person name="Catarino B."/>
            <person name="Hetherington A.J."/>
            <person name="Saltykova A."/>
            <person name="Bonnot C."/>
            <person name="Breuninger H."/>
            <person name="Symeonidi A."/>
            <person name="Radhakrishnan G.V."/>
            <person name="Van Nieuwerburgh F."/>
            <person name="Deforce D."/>
            <person name="Chang C."/>
            <person name="Karol K.G."/>
            <person name="Hedrich R."/>
            <person name="Ulvskov P."/>
            <person name="Glockner G."/>
            <person name="Delwiche C.F."/>
            <person name="Petrasek J."/>
            <person name="Van de Peer Y."/>
            <person name="Friml J."/>
            <person name="Beilby M."/>
            <person name="Dolan L."/>
            <person name="Kohara Y."/>
            <person name="Sugano S."/>
            <person name="Fujiyama A."/>
            <person name="Delaux P.-M."/>
            <person name="Quint M."/>
            <person name="TheiBen G."/>
            <person name="Hagemann M."/>
            <person name="Harholt J."/>
            <person name="Dunand C."/>
            <person name="Zachgo S."/>
            <person name="Langdale J."/>
            <person name="Maumus F."/>
            <person name="Straeten D.V.D."/>
            <person name="Gould S.B."/>
            <person name="Rensing S.A."/>
        </authorList>
    </citation>
    <scope>NUCLEOTIDE SEQUENCE [LARGE SCALE GENOMIC DNA]</scope>
    <source>
        <strain evidence="13 14">S276</strain>
    </source>
</reference>
<dbReference type="PANTHER" id="PTHR21319:SF53">
    <property type="entry name" value="RING FINGER AND CHY ZINC FINGER DOMAIN-CONTAINING PROTEIN 1"/>
    <property type="match status" value="1"/>
</dbReference>
<dbReference type="Pfam" id="PF05495">
    <property type="entry name" value="zf-CHY"/>
    <property type="match status" value="1"/>
</dbReference>
<dbReference type="OMA" id="DCGQTSE"/>
<feature type="domain" description="RING-type" evidence="10">
    <location>
        <begin position="277"/>
        <end position="320"/>
    </location>
</feature>
<feature type="compositionally biased region" description="Acidic residues" evidence="9">
    <location>
        <begin position="58"/>
        <end position="71"/>
    </location>
</feature>
<feature type="domain" description="CTCHY-type" evidence="12">
    <location>
        <begin position="213"/>
        <end position="276"/>
    </location>
</feature>
<dbReference type="SUPFAM" id="SSF57850">
    <property type="entry name" value="RING/U-box"/>
    <property type="match status" value="1"/>
</dbReference>
<dbReference type="CDD" id="cd16464">
    <property type="entry name" value="RING-H2_Pirh2-like"/>
    <property type="match status" value="1"/>
</dbReference>
<evidence type="ECO:0000313" key="14">
    <source>
        <dbReference type="Proteomes" id="UP000265515"/>
    </source>
</evidence>
<dbReference type="Gene3D" id="3.30.40.10">
    <property type="entry name" value="Zinc/RING finger domain, C3HC4 (zinc finger)"/>
    <property type="match status" value="1"/>
</dbReference>
<name>A0A388KJN6_CHABU</name>
<evidence type="ECO:0000256" key="7">
    <source>
        <dbReference type="ARBA" id="ARBA00023242"/>
    </source>
</evidence>
<dbReference type="InterPro" id="IPR008913">
    <property type="entry name" value="Znf_CHY"/>
</dbReference>
<dbReference type="Gene3D" id="2.20.28.10">
    <property type="match status" value="1"/>
</dbReference>
<evidence type="ECO:0000256" key="3">
    <source>
        <dbReference type="ARBA" id="ARBA00022723"/>
    </source>
</evidence>
<dbReference type="Gramene" id="GBG70275">
    <property type="protein sequence ID" value="GBG70275"/>
    <property type="gene ID" value="CBR_g6402"/>
</dbReference>
<dbReference type="PROSITE" id="PS51266">
    <property type="entry name" value="ZF_CHY"/>
    <property type="match status" value="1"/>
</dbReference>
<dbReference type="PANTHER" id="PTHR21319">
    <property type="entry name" value="RING FINGER AND CHY ZINC FINGER DOMAIN-CONTAINING PROTEIN 1"/>
    <property type="match status" value="1"/>
</dbReference>
<keyword evidence="14" id="KW-1185">Reference proteome</keyword>
<dbReference type="InterPro" id="IPR039512">
    <property type="entry name" value="RCHY1_zinc-ribbon"/>
</dbReference>
<gene>
    <name evidence="13" type="ORF">CBR_g6402</name>
</gene>
<dbReference type="STRING" id="69332.A0A388KJN6"/>
<evidence type="ECO:0000256" key="5">
    <source>
        <dbReference type="ARBA" id="ARBA00022786"/>
    </source>
</evidence>
<proteinExistence type="predicted"/>
<accession>A0A388KJN6</accession>
<evidence type="ECO:0000313" key="13">
    <source>
        <dbReference type="EMBL" id="GBG70275.1"/>
    </source>
</evidence>
<evidence type="ECO:0000259" key="12">
    <source>
        <dbReference type="PROSITE" id="PS51270"/>
    </source>
</evidence>
<comment type="caution">
    <text evidence="13">The sequence shown here is derived from an EMBL/GenBank/DDBJ whole genome shotgun (WGS) entry which is preliminary data.</text>
</comment>
<dbReference type="GO" id="GO:0005634">
    <property type="term" value="C:nucleus"/>
    <property type="evidence" value="ECO:0007669"/>
    <property type="project" value="UniProtKB-SubCell"/>
</dbReference>
<dbReference type="InterPro" id="IPR001841">
    <property type="entry name" value="Znf_RING"/>
</dbReference>
<dbReference type="SUPFAM" id="SSF161245">
    <property type="entry name" value="Zinc hairpin stack"/>
    <property type="match status" value="1"/>
</dbReference>
<dbReference type="Pfam" id="PF13639">
    <property type="entry name" value="zf-RING_2"/>
    <property type="match status" value="1"/>
</dbReference>
<dbReference type="InterPro" id="IPR013083">
    <property type="entry name" value="Znf_RING/FYVE/PHD"/>
</dbReference>
<evidence type="ECO:0000256" key="8">
    <source>
        <dbReference type="PROSITE-ProRule" id="PRU00601"/>
    </source>
</evidence>
<dbReference type="PROSITE" id="PS51270">
    <property type="entry name" value="ZF_CTCHY"/>
    <property type="match status" value="1"/>
</dbReference>
<keyword evidence="3" id="KW-0479">Metal-binding</keyword>
<dbReference type="FunFam" id="2.20.28.10:FF:000009">
    <property type="entry name" value="RING finger and CHY zinc finger domain-containing protein 1"/>
    <property type="match status" value="1"/>
</dbReference>
<dbReference type="GO" id="GO:0061630">
    <property type="term" value="F:ubiquitin protein ligase activity"/>
    <property type="evidence" value="ECO:0007669"/>
    <property type="project" value="TreeGrafter"/>
</dbReference>
<evidence type="ECO:0000256" key="9">
    <source>
        <dbReference type="SAM" id="MobiDB-lite"/>
    </source>
</evidence>
<dbReference type="Proteomes" id="UP000265515">
    <property type="component" value="Unassembled WGS sequence"/>
</dbReference>
<dbReference type="GO" id="GO:0016567">
    <property type="term" value="P:protein ubiquitination"/>
    <property type="evidence" value="ECO:0007669"/>
    <property type="project" value="TreeGrafter"/>
</dbReference>
<comment type="pathway">
    <text evidence="2">Protein modification; protein ubiquitination.</text>
</comment>
<feature type="domain" description="CHY-type" evidence="11">
    <location>
        <begin position="138"/>
        <end position="211"/>
    </location>
</feature>
<dbReference type="InterPro" id="IPR037275">
    <property type="entry name" value="Znf_CTCHY_sf"/>
</dbReference>
<keyword evidence="7" id="KW-0539">Nucleus</keyword>
<dbReference type="SUPFAM" id="SSF161219">
    <property type="entry name" value="CHY zinc finger-like"/>
    <property type="match status" value="1"/>
</dbReference>
<comment type="subcellular location">
    <subcellularLocation>
        <location evidence="1">Nucleus</location>
    </subcellularLocation>
</comment>
<evidence type="ECO:0000256" key="2">
    <source>
        <dbReference type="ARBA" id="ARBA00004906"/>
    </source>
</evidence>
<evidence type="ECO:0000256" key="1">
    <source>
        <dbReference type="ARBA" id="ARBA00004123"/>
    </source>
</evidence>
<sequence>MFMCHQVDGDGSSEEAVLEIVRLLPANAALPSVAEGGTHVEWSRDNTERQETHIRNDNDDDDDDVDDDDDTRVEWAGDMTEGEETGVPNDAEDDDDDEDDDEDDEDVEIEGNCKGVDSTAPCVKTKRIQTEEEKRLSKGVCQYGCPHYKRRCKIRAPCCNEVFWCRHCHNDAKNVSGPKRHEILRHQIQKVICALCETEQEAAQVCINCGVCMGEYFCSKCKFFDDEARGQYHCDGCGLCRVGGKSNFFHCDRCGCCYTKAIRDDHRCVERAMHHNCPVCFEYLFDSIMQTRVLKCGHTIHEQCLKEMERHNRYACPMCSKSTCDMKLVWQSRDEEIALTPMPVEYQNMKVCILCNDCSARSNVNFHILGHKCSTCGSYNTRRVAGSDH</sequence>
<organism evidence="13 14">
    <name type="scientific">Chara braunii</name>
    <name type="common">Braun's stonewort</name>
    <dbReference type="NCBI Taxonomy" id="69332"/>
    <lineage>
        <taxon>Eukaryota</taxon>
        <taxon>Viridiplantae</taxon>
        <taxon>Streptophyta</taxon>
        <taxon>Charophyceae</taxon>
        <taxon>Charales</taxon>
        <taxon>Characeae</taxon>
        <taxon>Chara</taxon>
    </lineage>
</organism>
<dbReference type="GO" id="GO:0006511">
    <property type="term" value="P:ubiquitin-dependent protein catabolic process"/>
    <property type="evidence" value="ECO:0007669"/>
    <property type="project" value="TreeGrafter"/>
</dbReference>
<feature type="compositionally biased region" description="Acidic residues" evidence="9">
    <location>
        <begin position="80"/>
        <end position="109"/>
    </location>
</feature>
<keyword evidence="4 8" id="KW-0863">Zinc-finger</keyword>
<evidence type="ECO:0000259" key="11">
    <source>
        <dbReference type="PROSITE" id="PS51266"/>
    </source>
</evidence>
<keyword evidence="5" id="KW-0833">Ubl conjugation pathway</keyword>
<dbReference type="GO" id="GO:0008270">
    <property type="term" value="F:zinc ion binding"/>
    <property type="evidence" value="ECO:0007669"/>
    <property type="project" value="UniProtKB-KW"/>
</dbReference>
<evidence type="ECO:0000259" key="10">
    <source>
        <dbReference type="PROSITE" id="PS50089"/>
    </source>
</evidence>
<dbReference type="SMART" id="SM00184">
    <property type="entry name" value="RING"/>
    <property type="match status" value="1"/>
</dbReference>
<dbReference type="InterPro" id="IPR017921">
    <property type="entry name" value="Znf_CTCHY"/>
</dbReference>
<evidence type="ECO:0000256" key="6">
    <source>
        <dbReference type="ARBA" id="ARBA00022833"/>
    </source>
</evidence>
<dbReference type="Pfam" id="PF14599">
    <property type="entry name" value="zinc_ribbon_6"/>
    <property type="match status" value="1"/>
</dbReference>
<keyword evidence="6" id="KW-0862">Zinc</keyword>
<feature type="region of interest" description="Disordered" evidence="9">
    <location>
        <begin position="36"/>
        <end position="110"/>
    </location>
</feature>
<protein>
    <submittedName>
        <fullName evidence="13">Uncharacterized protein</fullName>
    </submittedName>
</protein>
<evidence type="ECO:0000256" key="4">
    <source>
        <dbReference type="ARBA" id="ARBA00022771"/>
    </source>
</evidence>
<feature type="compositionally biased region" description="Basic and acidic residues" evidence="9">
    <location>
        <begin position="41"/>
        <end position="57"/>
    </location>
</feature>
<dbReference type="EMBL" id="BFEA01000128">
    <property type="protein sequence ID" value="GBG70275.1"/>
    <property type="molecule type" value="Genomic_DNA"/>
</dbReference>
<dbReference type="InterPro" id="IPR037274">
    <property type="entry name" value="Znf_CHY_sf"/>
</dbReference>
<dbReference type="PROSITE" id="PS50089">
    <property type="entry name" value="ZF_RING_2"/>
    <property type="match status" value="1"/>
</dbReference>
<dbReference type="AlphaFoldDB" id="A0A388KJN6"/>